<dbReference type="EnsemblBacteria" id="BAC46976">
    <property type="protein sequence ID" value="BAC46976"/>
    <property type="gene ID" value="BAC46976"/>
</dbReference>
<comment type="similarity">
    <text evidence="1">Belongs to the transposase IS21/IS408/IS1162 family.</text>
</comment>
<dbReference type="GO" id="GO:0003676">
    <property type="term" value="F:nucleic acid binding"/>
    <property type="evidence" value="ECO:0007669"/>
    <property type="project" value="InterPro"/>
</dbReference>
<dbReference type="InterPro" id="IPR036397">
    <property type="entry name" value="RNaseH_sf"/>
</dbReference>
<dbReference type="GO" id="GO:0015074">
    <property type="term" value="P:DNA integration"/>
    <property type="evidence" value="ECO:0007669"/>
    <property type="project" value="InterPro"/>
</dbReference>
<evidence type="ECO:0000259" key="2">
    <source>
        <dbReference type="PROSITE" id="PS50994"/>
    </source>
</evidence>
<dbReference type="Pfam" id="PF22483">
    <property type="entry name" value="Mu-transpos_C_2"/>
    <property type="match status" value="1"/>
</dbReference>
<dbReference type="HOGENOM" id="CLU_020626_11_0_5"/>
<dbReference type="OrthoDB" id="2065409at2"/>
<name>Q89TS5_BRADU</name>
<sequence length="506" mass="57173">MPHEAVAAIGTLQALHRGEKRLGFHLDSLRKQLPSTRSQNIRQWIVDLIGLTQWDNVAMLVHGVSLSLRFWQARHPPRYAAYLIPSSPSFPHSSSAGLSWPLPEGMTDEDLELLLFPAPRPASQSPQRPVPDWSYIDKELRRRNVTRRLLWEEYRAVNPDGFGYTWFCTTYEAWKGRVRPSMRQIHLGGEKVFVDFAGDTMDIVDPLTGEVQPMKLFVAAMGASNYTYAEACPSESLADWIRAHVNLFTFLSGTPTFVVCDNLKAAVSNPDRYDPGLNRTYAEMASHYGTAILAARPRRPKDKAKVEVAVQIAQRWILARLRNQRFFSRAELNAAIKTLVDELNARQMRGFGSSRAELFAELDKPKLTPLPDQPYAFARWKRCRLAPDYHVEVDGHWYSAPYRLIGELVDARIDDRTVEIFHKGQRIASHARAPNRRGHTTIADHMPSAHRRYGEWTPAAVIAAGERIGPSTAAFFQAVIDARPHPEQGFRTCLGILALVKSYGAD</sequence>
<feature type="domain" description="Integrase catalytic" evidence="2">
    <location>
        <begin position="176"/>
        <end position="363"/>
    </location>
</feature>
<dbReference type="InterPro" id="IPR001584">
    <property type="entry name" value="Integrase_cat-core"/>
</dbReference>
<reference evidence="4" key="1">
    <citation type="journal article" date="2002" name="DNA Res.">
        <title>Complete genomic sequence of nitrogen-fixing symbiotic bacterium Bradyrhizobium japonicum USDA110.</title>
        <authorList>
            <person name="Kaneko T."/>
            <person name="Nakamura Y."/>
            <person name="Sato S."/>
            <person name="Minamisawa K."/>
            <person name="Uchiumi T."/>
            <person name="Sasamoto S."/>
            <person name="Watanabe A."/>
            <person name="Idesawa K."/>
            <person name="Iriguchi M."/>
            <person name="Kawashima K."/>
            <person name="Kohara M."/>
            <person name="Matsumoto M."/>
            <person name="Shimpo S."/>
            <person name="Tsuruoka H."/>
            <person name="Wada T."/>
            <person name="Yamada M."/>
            <person name="Tabata S."/>
        </authorList>
    </citation>
    <scope>NUCLEOTIDE SEQUENCE [LARGE SCALE GENOMIC DNA]</scope>
    <source>
        <strain evidence="4">JCM 10833 / BCRC 13528 / IAM 13628 / NBRC 14792 / USDA 110</strain>
    </source>
</reference>
<dbReference type="Gene3D" id="3.30.420.10">
    <property type="entry name" value="Ribonuclease H-like superfamily/Ribonuclease H"/>
    <property type="match status" value="1"/>
</dbReference>
<dbReference type="PATRIC" id="fig|224911.5.peg.1739"/>
<dbReference type="PANTHER" id="PTHR35004:SF8">
    <property type="entry name" value="TRANSPOSASE RV3428C-RELATED"/>
    <property type="match status" value="1"/>
</dbReference>
<dbReference type="AlphaFoldDB" id="Q89TS5"/>
<dbReference type="PhylomeDB" id="Q89TS5"/>
<dbReference type="InterPro" id="IPR054353">
    <property type="entry name" value="IstA-like_C"/>
</dbReference>
<dbReference type="InterPro" id="IPR012337">
    <property type="entry name" value="RNaseH-like_sf"/>
</dbReference>
<evidence type="ECO:0000313" key="4">
    <source>
        <dbReference type="Proteomes" id="UP000002526"/>
    </source>
</evidence>
<dbReference type="InParanoid" id="Q89TS5"/>
<dbReference type="Proteomes" id="UP000002526">
    <property type="component" value="Chromosome"/>
</dbReference>
<dbReference type="PROSITE" id="PS50994">
    <property type="entry name" value="INTEGRASE"/>
    <property type="match status" value="1"/>
</dbReference>
<evidence type="ECO:0000313" key="3">
    <source>
        <dbReference type="EMBL" id="BAC46976.1"/>
    </source>
</evidence>
<accession>Q89TS5</accession>
<protein>
    <submittedName>
        <fullName evidence="3">Bll1711 protein</fullName>
    </submittedName>
</protein>
<dbReference type="NCBIfam" id="NF033546">
    <property type="entry name" value="transpos_IS21"/>
    <property type="match status" value="1"/>
</dbReference>
<dbReference type="eggNOG" id="COG4584">
    <property type="taxonomic scope" value="Bacteria"/>
</dbReference>
<dbReference type="PANTHER" id="PTHR35004">
    <property type="entry name" value="TRANSPOSASE RV3428C-RELATED"/>
    <property type="match status" value="1"/>
</dbReference>
<dbReference type="SUPFAM" id="SSF53098">
    <property type="entry name" value="Ribonuclease H-like"/>
    <property type="match status" value="1"/>
</dbReference>
<evidence type="ECO:0000256" key="1">
    <source>
        <dbReference type="ARBA" id="ARBA00009277"/>
    </source>
</evidence>
<keyword evidence="4" id="KW-1185">Reference proteome</keyword>
<dbReference type="EMBL" id="BA000040">
    <property type="protein sequence ID" value="BAC46976.1"/>
    <property type="molecule type" value="Genomic_DNA"/>
</dbReference>
<organism evidence="3 4">
    <name type="scientific">Bradyrhizobium diazoefficiens (strain JCM 10833 / BCRC 13528 / IAM 13628 / NBRC 14792 / USDA 110)</name>
    <dbReference type="NCBI Taxonomy" id="224911"/>
    <lineage>
        <taxon>Bacteria</taxon>
        <taxon>Pseudomonadati</taxon>
        <taxon>Pseudomonadota</taxon>
        <taxon>Alphaproteobacteria</taxon>
        <taxon>Hyphomicrobiales</taxon>
        <taxon>Nitrobacteraceae</taxon>
        <taxon>Bradyrhizobium</taxon>
    </lineage>
</organism>
<dbReference type="KEGG" id="bja:bll1711"/>
<gene>
    <name evidence="3" type="ordered locus">bll1711</name>
</gene>
<proteinExistence type="inferred from homology"/>